<dbReference type="EMBL" id="FMUS01000025">
    <property type="protein sequence ID" value="SCY97446.1"/>
    <property type="molecule type" value="Genomic_DNA"/>
</dbReference>
<dbReference type="OrthoDB" id="9866008at2"/>
<accession>A0A1G5KA15</accession>
<keyword evidence="1" id="KW-0812">Transmembrane</keyword>
<proteinExistence type="predicted"/>
<evidence type="ECO:0000256" key="1">
    <source>
        <dbReference type="SAM" id="Phobius"/>
    </source>
</evidence>
<evidence type="ECO:0000313" key="3">
    <source>
        <dbReference type="Proteomes" id="UP000198636"/>
    </source>
</evidence>
<keyword evidence="1" id="KW-0472">Membrane</keyword>
<reference evidence="2 3" key="1">
    <citation type="submission" date="2016-10" db="EMBL/GenBank/DDBJ databases">
        <authorList>
            <person name="de Groot N.N."/>
        </authorList>
    </citation>
    <scope>NUCLEOTIDE SEQUENCE [LARGE SCALE GENOMIC DNA]</scope>
    <source>
        <strain evidence="2 3">DSM 18978</strain>
    </source>
</reference>
<name>A0A1G5KA15_9FIRM</name>
<protein>
    <submittedName>
        <fullName evidence="2">Uncharacterized protein</fullName>
    </submittedName>
</protein>
<dbReference type="STRING" id="1120976.SAMN03080606_03356"/>
<evidence type="ECO:0000313" key="2">
    <source>
        <dbReference type="EMBL" id="SCY97446.1"/>
    </source>
</evidence>
<organism evidence="2 3">
    <name type="scientific">Alkaliphilus peptidifermentans DSM 18978</name>
    <dbReference type="NCBI Taxonomy" id="1120976"/>
    <lineage>
        <taxon>Bacteria</taxon>
        <taxon>Bacillati</taxon>
        <taxon>Bacillota</taxon>
        <taxon>Clostridia</taxon>
        <taxon>Peptostreptococcales</taxon>
        <taxon>Natronincolaceae</taxon>
        <taxon>Alkaliphilus</taxon>
    </lineage>
</organism>
<keyword evidence="3" id="KW-1185">Reference proteome</keyword>
<dbReference type="Proteomes" id="UP000198636">
    <property type="component" value="Unassembled WGS sequence"/>
</dbReference>
<sequence>MKKFLIFFSLFLIVIFSITAFFMLYFPAPVNNFPTIDGPIYDENYFLSKIPSDKIRLFEENIFVITENELNGYINYQINKGNLTASFGQLDINSVEIELKDQLINMMLYGNLKILPVKIESRLLPKYQREQQQISLSIEDIKLSKIKVSNNLFNRVIGSRVMQYGALVISEEGIFLPISSPDAIEISNVIFQEGQLVFYYKINSKKILEDIIKHSIFRLIR</sequence>
<dbReference type="AlphaFoldDB" id="A0A1G5KA15"/>
<feature type="transmembrane region" description="Helical" evidence="1">
    <location>
        <begin position="5"/>
        <end position="26"/>
    </location>
</feature>
<gene>
    <name evidence="2" type="ORF">SAMN03080606_03356</name>
</gene>
<dbReference type="RefSeq" id="WP_091545784.1">
    <property type="nucleotide sequence ID" value="NZ_FMUS01000025.1"/>
</dbReference>
<keyword evidence="1" id="KW-1133">Transmembrane helix</keyword>